<dbReference type="Pfam" id="PF01738">
    <property type="entry name" value="DLH"/>
    <property type="match status" value="1"/>
</dbReference>
<feature type="domain" description="Dienelactone hydrolase" evidence="3">
    <location>
        <begin position="77"/>
        <end position="262"/>
    </location>
</feature>
<evidence type="ECO:0000256" key="2">
    <source>
        <dbReference type="SAM" id="SignalP"/>
    </source>
</evidence>
<organism evidence="4 5">
    <name type="scientific">Azorhizobium caulinodans (strain ATCC 43989 / DSM 5975 / JCM 20966 / LMG 6465 / NBRC 14845 / NCIMB 13405 / ORS 571)</name>
    <dbReference type="NCBI Taxonomy" id="438753"/>
    <lineage>
        <taxon>Bacteria</taxon>
        <taxon>Pseudomonadati</taxon>
        <taxon>Pseudomonadota</taxon>
        <taxon>Alphaproteobacteria</taxon>
        <taxon>Hyphomicrobiales</taxon>
        <taxon>Xanthobacteraceae</taxon>
        <taxon>Azorhizobium</taxon>
    </lineage>
</organism>
<evidence type="ECO:0000256" key="1">
    <source>
        <dbReference type="ARBA" id="ARBA00022801"/>
    </source>
</evidence>
<evidence type="ECO:0000313" key="4">
    <source>
        <dbReference type="EMBL" id="BAF86686.1"/>
    </source>
</evidence>
<keyword evidence="5" id="KW-1185">Reference proteome</keyword>
<keyword evidence="2" id="KW-0732">Signal</keyword>
<dbReference type="InterPro" id="IPR002925">
    <property type="entry name" value="Dienelactn_hydro"/>
</dbReference>
<dbReference type="AlphaFoldDB" id="A8IPS9"/>
<reference evidence="5" key="2">
    <citation type="submission" date="2007-04" db="EMBL/GenBank/DDBJ databases">
        <title>Complete genome sequence of the nitrogen-fixing bacterium Azorhizobium caulinodans ORS571.</title>
        <authorList>
            <person name="Lee K.B."/>
            <person name="Backer P.D."/>
            <person name="Aono T."/>
            <person name="Liu C.T."/>
            <person name="Suzuki S."/>
            <person name="Suzuki T."/>
            <person name="Kaneko T."/>
            <person name="Yamada M."/>
            <person name="Tabata S."/>
            <person name="Kupfer D.M."/>
            <person name="Najar F.Z."/>
            <person name="Wiley G.B."/>
            <person name="Roe B."/>
            <person name="Binnewies T."/>
            <person name="Ussery D."/>
            <person name="Vereecke D."/>
            <person name="Gevers D."/>
            <person name="Holsters M."/>
            <person name="Oyaizu H."/>
        </authorList>
    </citation>
    <scope>NUCLEOTIDE SEQUENCE [LARGE SCALE GENOMIC DNA]</scope>
    <source>
        <strain evidence="5">ATCC 43989 / DSM 5975 / JCM 20966 / LMG 6465 / NBRC 14845 / NCIMB 13405 / ORS 571</strain>
    </source>
</reference>
<dbReference type="GO" id="GO:0052689">
    <property type="term" value="F:carboxylic ester hydrolase activity"/>
    <property type="evidence" value="ECO:0007669"/>
    <property type="project" value="UniProtKB-ARBA"/>
</dbReference>
<dbReference type="eggNOG" id="COG0412">
    <property type="taxonomic scope" value="Bacteria"/>
</dbReference>
<protein>
    <recommendedName>
        <fullName evidence="3">Dienelactone hydrolase domain-containing protein</fullName>
    </recommendedName>
</protein>
<dbReference type="PANTHER" id="PTHR22946:SF9">
    <property type="entry name" value="POLYKETIDE TRANSFERASE AF380"/>
    <property type="match status" value="1"/>
</dbReference>
<dbReference type="PANTHER" id="PTHR22946">
    <property type="entry name" value="DIENELACTONE HYDROLASE DOMAIN-CONTAINING PROTEIN-RELATED"/>
    <property type="match status" value="1"/>
</dbReference>
<dbReference type="InterPro" id="IPR029058">
    <property type="entry name" value="AB_hydrolase_fold"/>
</dbReference>
<feature type="signal peptide" evidence="2">
    <location>
        <begin position="1"/>
        <end position="22"/>
    </location>
</feature>
<gene>
    <name evidence="4" type="ordered locus">AZC_0688</name>
</gene>
<sequence length="337" mass="35571">MKLLPAGLVVALLLSLPVAARAQGPGPAQSPATSDPASIPARVELHPFPSRTLPDSAFLKGEEVGQPVTLAAELRLSQASGKQPVVVLMHGSGGVGANIEPWVEQFNAMGMATLVIDGFTGRGLTSVSSDQAKLGRLNFILDIYRALDILAKHPRIDTSRIALMGFSRGGQAALYASLDRFQKMWNRSGVTFAAYVPFYPDCAISFMGETDVAGVPIRIFHGAADDYDPVSVCQPYVARLKAAGRDVVVKEYAGAEHGFDTPFPLGRVEAPTSQTVRACTIRETEPGVLTNAATGQPFTYKDACVQLGPHVGGNAEAAAAAHTDVGAFLATQFKLKP</sequence>
<dbReference type="RefSeq" id="WP_012169219.1">
    <property type="nucleotide sequence ID" value="NC_009937.1"/>
</dbReference>
<reference evidence="4 5" key="1">
    <citation type="journal article" date="2007" name="Appl. Environ. Microbiol.">
        <title>Rhizobial factors required for stem nodule maturation and maintenance in Sesbania rostrata-Azorhizobium caulinodans ORS571 symbiosis.</title>
        <authorList>
            <person name="Suzuki S."/>
            <person name="Aono T."/>
            <person name="Lee KB."/>
            <person name="Suzuki T."/>
            <person name="Liu CT."/>
            <person name="Miwa H."/>
            <person name="Wakao S."/>
            <person name="Iki T."/>
            <person name="Oyaizu H."/>
        </authorList>
    </citation>
    <scope>NUCLEOTIDE SEQUENCE [LARGE SCALE GENOMIC DNA]</scope>
    <source>
        <strain evidence="5">ATCC 43989 / DSM 5975 / JCM 20966 / LMG 6465 / NBRC 14845 / NCIMB 13405 / ORS 571</strain>
    </source>
</reference>
<evidence type="ECO:0000259" key="3">
    <source>
        <dbReference type="Pfam" id="PF01738"/>
    </source>
</evidence>
<dbReference type="Proteomes" id="UP000000270">
    <property type="component" value="Chromosome"/>
</dbReference>
<reference evidence="4 5" key="5">
    <citation type="journal article" date="2010" name="Appl. Environ. Microbiol.">
        <title>phrR-like gene praR of Azorhizobium caulinodans ORS571 is essential for symbiosis with Sesbania rostrata and is involved in expression of reb genes.</title>
        <authorList>
            <person name="Akiba N."/>
            <person name="Aono T."/>
            <person name="Toyazaki H."/>
            <person name="Sato S."/>
            <person name="Oyaizu H."/>
        </authorList>
    </citation>
    <scope>NUCLEOTIDE SEQUENCE [LARGE SCALE GENOMIC DNA]</scope>
    <source>
        <strain evidence="5">ATCC 43989 / DSM 5975 / JCM 20966 / LMG 6465 / NBRC 14845 / NCIMB 13405 / ORS 571</strain>
    </source>
</reference>
<reference evidence="4 5" key="6">
    <citation type="journal article" date="2011" name="Appl. Environ. Microbiol.">
        <title>Involvement of the azorhizobial chromosome partition gene (parA) in the onset of bacteroid differentiation during Sesbania rostrata stem nodule development.</title>
        <authorList>
            <person name="Liu CT."/>
            <person name="Lee KB."/>
            <person name="Wang YS."/>
            <person name="Peng MH."/>
            <person name="Lee KT."/>
            <person name="Suzuki S."/>
            <person name="Suzuki T."/>
            <person name="Oyaizu H."/>
        </authorList>
    </citation>
    <scope>NUCLEOTIDE SEQUENCE [LARGE SCALE GENOMIC DNA]</scope>
    <source>
        <strain evidence="5">ATCC 43989 / DSM 5975 / JCM 20966 / LMG 6465 / NBRC 14845 / NCIMB 13405 / ORS 571</strain>
    </source>
</reference>
<dbReference type="EMBL" id="AP009384">
    <property type="protein sequence ID" value="BAF86686.1"/>
    <property type="molecule type" value="Genomic_DNA"/>
</dbReference>
<proteinExistence type="predicted"/>
<keyword evidence="1" id="KW-0378">Hydrolase</keyword>
<dbReference type="InterPro" id="IPR050261">
    <property type="entry name" value="FrsA_esterase"/>
</dbReference>
<reference evidence="4 5" key="4">
    <citation type="journal article" date="2009" name="Appl. Environ. Microbiol.">
        <title>Comparative genome-wide transcriptional profiling of Azorhizobium caulinodans ORS571 grown under free-living and symbiotic conditions.</title>
        <authorList>
            <person name="Tsukada S."/>
            <person name="Aono T."/>
            <person name="Akiba N."/>
            <person name="Lee KB."/>
            <person name="Liu CT."/>
            <person name="Toyazaki H."/>
            <person name="Oyaizu H."/>
        </authorList>
    </citation>
    <scope>NUCLEOTIDE SEQUENCE [LARGE SCALE GENOMIC DNA]</scope>
    <source>
        <strain evidence="5">ATCC 43989 / DSM 5975 / JCM 20966 / LMG 6465 / NBRC 14845 / NCIMB 13405 / ORS 571</strain>
    </source>
</reference>
<accession>A8IPS9</accession>
<dbReference type="KEGG" id="azc:AZC_0688"/>
<name>A8IPS9_AZOC5</name>
<reference evidence="4 5" key="3">
    <citation type="journal article" date="2008" name="BMC Genomics">
        <title>The genome of the versatile nitrogen fixer Azorhizobium caulinodans ORS571.</title>
        <authorList>
            <person name="Lee KB."/>
            <person name="Backer P.D."/>
            <person name="Aono T."/>
            <person name="Liu CT."/>
            <person name="Suzuki S."/>
            <person name="Suzuki T."/>
            <person name="Kaneko T."/>
            <person name="Yamada M."/>
            <person name="Tabata S."/>
            <person name="Kupfer D.M."/>
            <person name="Najar F.Z."/>
            <person name="Wiley G.B."/>
            <person name="Roe B."/>
            <person name="Binnewies T.T."/>
            <person name="Ussery D.W."/>
            <person name="D'Haeze W."/>
            <person name="Herder J.D."/>
            <person name="Gevers D."/>
            <person name="Vereecke D."/>
            <person name="Holsters M."/>
            <person name="Oyaizu H."/>
        </authorList>
    </citation>
    <scope>NUCLEOTIDE SEQUENCE [LARGE SCALE GENOMIC DNA]</scope>
    <source>
        <strain evidence="5">ATCC 43989 / DSM 5975 / JCM 20966 / LMG 6465 / NBRC 14845 / NCIMB 13405 / ORS 571</strain>
    </source>
</reference>
<evidence type="ECO:0000313" key="5">
    <source>
        <dbReference type="Proteomes" id="UP000000270"/>
    </source>
</evidence>
<dbReference type="SUPFAM" id="SSF53474">
    <property type="entry name" value="alpha/beta-Hydrolases"/>
    <property type="match status" value="1"/>
</dbReference>
<feature type="chain" id="PRO_5002724592" description="Dienelactone hydrolase domain-containing protein" evidence="2">
    <location>
        <begin position="23"/>
        <end position="337"/>
    </location>
</feature>
<dbReference type="Gene3D" id="3.40.50.1820">
    <property type="entry name" value="alpha/beta hydrolase"/>
    <property type="match status" value="1"/>
</dbReference>
<dbReference type="STRING" id="438753.AZC_0688"/>
<dbReference type="HOGENOM" id="CLU_838579_0_0_5"/>